<dbReference type="PANTHER" id="PTHR37423">
    <property type="entry name" value="SOLUBLE LYTIC MUREIN TRANSGLYCOSYLASE-RELATED"/>
    <property type="match status" value="1"/>
</dbReference>
<dbReference type="InterPro" id="IPR008258">
    <property type="entry name" value="Transglycosylase_SLT_dom_1"/>
</dbReference>
<evidence type="ECO:0000256" key="1">
    <source>
        <dbReference type="ARBA" id="ARBA00007734"/>
    </source>
</evidence>
<dbReference type="Proteomes" id="UP000015500">
    <property type="component" value="Chromosome"/>
</dbReference>
<dbReference type="InterPro" id="IPR000189">
    <property type="entry name" value="Transglyc_AS"/>
</dbReference>
<dbReference type="EMBL" id="CP006254">
    <property type="protein sequence ID" value="AGT31152.1"/>
    <property type="molecule type" value="Genomic_DNA"/>
</dbReference>
<dbReference type="AlphaFoldDB" id="S5Z2D4"/>
<dbReference type="Gene3D" id="1.10.530.10">
    <property type="match status" value="1"/>
</dbReference>
<organism evidence="4 5">
    <name type="scientific">Geobacillus genomosp. 3</name>
    <dbReference type="NCBI Taxonomy" id="1921421"/>
    <lineage>
        <taxon>Bacteria</taxon>
        <taxon>Bacillati</taxon>
        <taxon>Bacillota</taxon>
        <taxon>Bacilli</taxon>
        <taxon>Bacillales</taxon>
        <taxon>Anoxybacillaceae</taxon>
        <taxon>Geobacillus</taxon>
    </lineage>
</organism>
<gene>
    <name evidence="4" type="ORF">M493_04235</name>
</gene>
<dbReference type="GO" id="GO:0016020">
    <property type="term" value="C:membrane"/>
    <property type="evidence" value="ECO:0007669"/>
    <property type="project" value="InterPro"/>
</dbReference>
<dbReference type="PANTHER" id="PTHR37423:SF2">
    <property type="entry name" value="MEMBRANE-BOUND LYTIC MUREIN TRANSGLYCOSYLASE C"/>
    <property type="match status" value="1"/>
</dbReference>
<dbReference type="CDD" id="cd00254">
    <property type="entry name" value="LT-like"/>
    <property type="match status" value="1"/>
</dbReference>
<proteinExistence type="inferred from homology"/>
<evidence type="ECO:0000259" key="3">
    <source>
        <dbReference type="Pfam" id="PF01464"/>
    </source>
</evidence>
<evidence type="ECO:0000313" key="4">
    <source>
        <dbReference type="EMBL" id="AGT31152.1"/>
    </source>
</evidence>
<dbReference type="RefSeq" id="WP_020958961.1">
    <property type="nucleotide sequence ID" value="NC_022080.4"/>
</dbReference>
<feature type="domain" description="Transglycosylase SLT" evidence="3">
    <location>
        <begin position="86"/>
        <end position="189"/>
    </location>
</feature>
<dbReference type="KEGG" id="gjf:M493_04235"/>
<dbReference type="HOGENOM" id="CLU_065765_4_4_9"/>
<dbReference type="PATRIC" id="fig|1345697.3.peg.747"/>
<sequence length="203" mass="21545">MTVSPLQLLVELQALKTFSPGRSSLLPSPAPSLFSTLLAEYLSNQAEAMANGRPHPDSPPAGGSIAARETGGTGASDAPSSIDALIVAAANKYEVDPRLIRAVIRHESNFRPDAKSRAGALGLMQLMPSTAKMLGVDDPLDPAQNIDGGVKYLRQLLDRYNGNITFALAAYNAGPGHVDRYGGVPPFAETKAYVERVLQSYRV</sequence>
<dbReference type="Pfam" id="PF01464">
    <property type="entry name" value="SLT"/>
    <property type="match status" value="1"/>
</dbReference>
<keyword evidence="5" id="KW-1185">Reference proteome</keyword>
<dbReference type="STRING" id="1921421.M493_04235"/>
<dbReference type="GO" id="GO:0000270">
    <property type="term" value="P:peptidoglycan metabolic process"/>
    <property type="evidence" value="ECO:0007669"/>
    <property type="project" value="InterPro"/>
</dbReference>
<dbReference type="OrthoDB" id="9815002at2"/>
<feature type="region of interest" description="Disordered" evidence="2">
    <location>
        <begin position="49"/>
        <end position="77"/>
    </location>
</feature>
<evidence type="ECO:0000313" key="5">
    <source>
        <dbReference type="Proteomes" id="UP000015500"/>
    </source>
</evidence>
<reference evidence="4 5" key="1">
    <citation type="journal article" date="2014" name="Genome Announc.">
        <title>Complete Genome Sequence of the Thermophilic Polychlorinated Biphenyl Degrader Geobacillus sp. Strain JF8 (NBRC 109937).</title>
        <authorList>
            <person name="Shintani M."/>
            <person name="Ohtsubo Y."/>
            <person name="Fukuda K."/>
            <person name="Hosoyama A."/>
            <person name="Ohji S."/>
            <person name="Yamazoe A."/>
            <person name="Fujita N."/>
            <person name="Nagata Y."/>
            <person name="Tsuda M."/>
            <person name="Hatta T."/>
            <person name="Kimbara K."/>
        </authorList>
    </citation>
    <scope>NUCLEOTIDE SEQUENCE [LARGE SCALE GENOMIC DNA]</scope>
    <source>
        <strain evidence="4 5">JF8</strain>
    </source>
</reference>
<dbReference type="GO" id="GO:0008933">
    <property type="term" value="F:peptidoglycan lytic transglycosylase activity"/>
    <property type="evidence" value="ECO:0007669"/>
    <property type="project" value="InterPro"/>
</dbReference>
<dbReference type="PROSITE" id="PS00922">
    <property type="entry name" value="TRANSGLYCOSYLASE"/>
    <property type="match status" value="1"/>
</dbReference>
<dbReference type="InterPro" id="IPR023346">
    <property type="entry name" value="Lysozyme-like_dom_sf"/>
</dbReference>
<name>S5Z2D4_GEOG3</name>
<dbReference type="SUPFAM" id="SSF53955">
    <property type="entry name" value="Lysozyme-like"/>
    <property type="match status" value="1"/>
</dbReference>
<protein>
    <recommendedName>
        <fullName evidence="3">Transglycosylase SLT domain-containing protein</fullName>
    </recommendedName>
</protein>
<evidence type="ECO:0000256" key="2">
    <source>
        <dbReference type="SAM" id="MobiDB-lite"/>
    </source>
</evidence>
<accession>S5Z2D4</accession>
<comment type="similarity">
    <text evidence="1">Belongs to the transglycosylase Slt family.</text>
</comment>